<feature type="region of interest" description="Disordered" evidence="9">
    <location>
        <begin position="1529"/>
        <end position="1550"/>
    </location>
</feature>
<dbReference type="GO" id="GO:0016020">
    <property type="term" value="C:membrane"/>
    <property type="evidence" value="ECO:0007669"/>
    <property type="project" value="UniProtKB-SubCell"/>
</dbReference>
<proteinExistence type="predicted"/>
<dbReference type="SUPFAM" id="SSF48371">
    <property type="entry name" value="ARM repeat"/>
    <property type="match status" value="1"/>
</dbReference>
<dbReference type="PANTHER" id="PTHR10663">
    <property type="entry name" value="GUANYL-NUCLEOTIDE EXCHANGE FACTOR"/>
    <property type="match status" value="1"/>
</dbReference>
<keyword evidence="7" id="KW-0653">Protein transport</keyword>
<dbReference type="SUPFAM" id="SSF48425">
    <property type="entry name" value="Sec7 domain"/>
    <property type="match status" value="1"/>
</dbReference>
<feature type="domain" description="SEC7" evidence="10">
    <location>
        <begin position="607"/>
        <end position="794"/>
    </location>
</feature>
<feature type="region of interest" description="Disordered" evidence="9">
    <location>
        <begin position="555"/>
        <end position="604"/>
    </location>
</feature>
<dbReference type="GO" id="GO:0005802">
    <property type="term" value="C:trans-Golgi network"/>
    <property type="evidence" value="ECO:0007669"/>
    <property type="project" value="TreeGrafter"/>
</dbReference>
<gene>
    <name evidence="11" type="ORF">RIF29_26166</name>
</gene>
<dbReference type="GO" id="GO:0032012">
    <property type="term" value="P:regulation of ARF protein signal transduction"/>
    <property type="evidence" value="ECO:0007669"/>
    <property type="project" value="InterPro"/>
</dbReference>
<dbReference type="InterPro" id="IPR000904">
    <property type="entry name" value="Sec7_dom"/>
</dbReference>
<dbReference type="InterPro" id="IPR023394">
    <property type="entry name" value="Sec7_C_sf"/>
</dbReference>
<dbReference type="Pfam" id="PF09324">
    <property type="entry name" value="Sec7-like_HDS"/>
    <property type="match status" value="1"/>
</dbReference>
<evidence type="ECO:0000256" key="3">
    <source>
        <dbReference type="ARBA" id="ARBA00011738"/>
    </source>
</evidence>
<feature type="region of interest" description="Disordered" evidence="9">
    <location>
        <begin position="1301"/>
        <end position="1332"/>
    </location>
</feature>
<dbReference type="GO" id="GO:0005829">
    <property type="term" value="C:cytosol"/>
    <property type="evidence" value="ECO:0007669"/>
    <property type="project" value="UniProtKB-SubCell"/>
</dbReference>
<evidence type="ECO:0000313" key="11">
    <source>
        <dbReference type="EMBL" id="KAK7260262.1"/>
    </source>
</evidence>
<evidence type="ECO:0000256" key="2">
    <source>
        <dbReference type="ARBA" id="ARBA00004514"/>
    </source>
</evidence>
<evidence type="ECO:0000256" key="1">
    <source>
        <dbReference type="ARBA" id="ARBA00004287"/>
    </source>
</evidence>
<dbReference type="EMBL" id="JAYWIO010000005">
    <property type="protein sequence ID" value="KAK7260262.1"/>
    <property type="molecule type" value="Genomic_DNA"/>
</dbReference>
<dbReference type="Pfam" id="PF16206">
    <property type="entry name" value="Mon2_C"/>
    <property type="match status" value="1"/>
</dbReference>
<evidence type="ECO:0000259" key="10">
    <source>
        <dbReference type="PROSITE" id="PS50190"/>
    </source>
</evidence>
<feature type="compositionally biased region" description="Basic and acidic residues" evidence="9">
    <location>
        <begin position="556"/>
        <end position="568"/>
    </location>
</feature>
<dbReference type="InterPro" id="IPR032629">
    <property type="entry name" value="DCB_dom"/>
</dbReference>
<dbReference type="Pfam" id="PF20252">
    <property type="entry name" value="BIG2_C"/>
    <property type="match status" value="1"/>
</dbReference>
<dbReference type="InterPro" id="IPR046455">
    <property type="entry name" value="Sec7/BIG1-like_C"/>
</dbReference>
<evidence type="ECO:0000256" key="4">
    <source>
        <dbReference type="ARBA" id="ARBA00022448"/>
    </source>
</evidence>
<dbReference type="SMART" id="SM00222">
    <property type="entry name" value="Sec7"/>
    <property type="match status" value="1"/>
</dbReference>
<accession>A0AAN9EN14</accession>
<dbReference type="Gene3D" id="1.10.220.20">
    <property type="match status" value="1"/>
</dbReference>
<organism evidence="11 12">
    <name type="scientific">Crotalaria pallida</name>
    <name type="common">Smooth rattlebox</name>
    <name type="synonym">Crotalaria striata</name>
    <dbReference type="NCBI Taxonomy" id="3830"/>
    <lineage>
        <taxon>Eukaryota</taxon>
        <taxon>Viridiplantae</taxon>
        <taxon>Streptophyta</taxon>
        <taxon>Embryophyta</taxon>
        <taxon>Tracheophyta</taxon>
        <taxon>Spermatophyta</taxon>
        <taxon>Magnoliopsida</taxon>
        <taxon>eudicotyledons</taxon>
        <taxon>Gunneridae</taxon>
        <taxon>Pentapetalae</taxon>
        <taxon>rosids</taxon>
        <taxon>fabids</taxon>
        <taxon>Fabales</taxon>
        <taxon>Fabaceae</taxon>
        <taxon>Papilionoideae</taxon>
        <taxon>50 kb inversion clade</taxon>
        <taxon>genistoids sensu lato</taxon>
        <taxon>core genistoids</taxon>
        <taxon>Crotalarieae</taxon>
        <taxon>Crotalaria</taxon>
    </lineage>
</organism>
<keyword evidence="5" id="KW-0963">Cytoplasm</keyword>
<keyword evidence="4" id="KW-0813">Transport</keyword>
<name>A0AAN9EN14_CROPI</name>
<keyword evidence="6" id="KW-0344">Guanine-nucleotide releasing factor</keyword>
<evidence type="ECO:0000313" key="12">
    <source>
        <dbReference type="Proteomes" id="UP001372338"/>
    </source>
</evidence>
<dbReference type="InterPro" id="IPR032817">
    <property type="entry name" value="Mon2_C"/>
</dbReference>
<dbReference type="FunFam" id="1.10.1000.11:FF:000005">
    <property type="entry name" value="Brefeldin A-inhibited guanine nucleotide-exchange 1"/>
    <property type="match status" value="1"/>
</dbReference>
<dbReference type="Pfam" id="PF12783">
    <property type="entry name" value="Sec7-like_HUS"/>
    <property type="match status" value="1"/>
</dbReference>
<dbReference type="FunFam" id="1.10.220.20:FF:000002">
    <property type="entry name" value="Brefeldin A-inhibited guanine nucleotide-exchange protein 1"/>
    <property type="match status" value="1"/>
</dbReference>
<dbReference type="GO" id="GO:0005085">
    <property type="term" value="F:guanyl-nucleotide exchange factor activity"/>
    <property type="evidence" value="ECO:0007669"/>
    <property type="project" value="UniProtKB-KW"/>
</dbReference>
<dbReference type="GO" id="GO:0015031">
    <property type="term" value="P:protein transport"/>
    <property type="evidence" value="ECO:0007669"/>
    <property type="project" value="UniProtKB-KW"/>
</dbReference>
<dbReference type="CDD" id="cd00171">
    <property type="entry name" value="Sec7"/>
    <property type="match status" value="1"/>
</dbReference>
<evidence type="ECO:0000256" key="9">
    <source>
        <dbReference type="SAM" id="MobiDB-lite"/>
    </source>
</evidence>
<keyword evidence="12" id="KW-1185">Reference proteome</keyword>
<dbReference type="InterPro" id="IPR032691">
    <property type="entry name" value="Mon2/Sec7/BIG1-like_HUS"/>
</dbReference>
<dbReference type="InterPro" id="IPR016024">
    <property type="entry name" value="ARM-type_fold"/>
</dbReference>
<protein>
    <recommendedName>
        <fullName evidence="10">SEC7 domain-containing protein</fullName>
    </recommendedName>
</protein>
<evidence type="ECO:0000256" key="7">
    <source>
        <dbReference type="ARBA" id="ARBA00022927"/>
    </source>
</evidence>
<dbReference type="PROSITE" id="PS50190">
    <property type="entry name" value="SEC7"/>
    <property type="match status" value="1"/>
</dbReference>
<reference evidence="11 12" key="1">
    <citation type="submission" date="2024-01" db="EMBL/GenBank/DDBJ databases">
        <title>The genomes of 5 underutilized Papilionoideae crops provide insights into root nodulation and disease resistanc.</title>
        <authorList>
            <person name="Yuan L."/>
        </authorList>
    </citation>
    <scope>NUCLEOTIDE SEQUENCE [LARGE SCALE GENOMIC DNA]</scope>
    <source>
        <strain evidence="11">ZHUSHIDOU_FW_LH</strain>
        <tissue evidence="11">Leaf</tissue>
    </source>
</reference>
<dbReference type="InterPro" id="IPR015403">
    <property type="entry name" value="Mon2/Sec7/BIG1-like_HDS"/>
</dbReference>
<keyword evidence="8" id="KW-0472">Membrane</keyword>
<evidence type="ECO:0000256" key="8">
    <source>
        <dbReference type="ARBA" id="ARBA00023136"/>
    </source>
</evidence>
<comment type="caution">
    <text evidence="11">The sequence shown here is derived from an EMBL/GenBank/DDBJ whole genome shotgun (WGS) entry which is preliminary data.</text>
</comment>
<evidence type="ECO:0000256" key="6">
    <source>
        <dbReference type="ARBA" id="ARBA00022658"/>
    </source>
</evidence>
<comment type="subcellular location">
    <subcellularLocation>
        <location evidence="2">Cytoplasm</location>
        <location evidence="2">Cytosol</location>
    </subcellularLocation>
    <subcellularLocation>
        <location evidence="1">Membrane</location>
        <topology evidence="1">Peripheral membrane protein</topology>
        <orientation evidence="1">Cytoplasmic side</orientation>
    </subcellularLocation>
</comment>
<sequence>MASSEADSRLSQLVVPALEKIVKNASWRKHAKLAHECKSVIERLTNQQQPPPPGSPSDEPENSPPGPLHDGGPLEYSLAESESILSPLINAAGSGVLKIADPAVDAIQKLIAHGYLRGEADPSGGAAEAKLLSNLIESVCKCHDLGDDAMELLLLKTLLSAVTSISLRIHGDCLLLIVRTCYDIYLLSKNVVNQTTAKASLIQMLVIVFRRMEADSSTVPIQPIVVAELMEPAEKSDVDNSMTQFVQGFITRIMQDIDGVLNPVTPSKVSALGGHDGAFETTAMETTNPTDLLDSTDKDMLDAKYWEISMYKTALEGRKGELVDGELVERDDDLEVQIGNKLRRDAFLVFRALCKLSMKSPPKEAASDPQLMKGKIVALELLKILLENAGAVFRTSERFLGAIKQYLCLSLLKNSASSLLVVFQLSCSIFISLVSRFRAGLKAEIGVFFPMIVLRVLENVSQPNFQQKMIVLRFLEKLCVDSQILVDIFINYDCDVNSPNIFERMVNGLLKTAQGVPPGVTTTLLPPQETILKLEAMKSLVAVLKSMGDWMNKQLRIPDPHSTKKVEPADENAEAGGSPMVNGNGEEQIEGSDSHSEISNDASDVSNIEQRRAYKLELQEGISLFNRKPKKGIEFLINANKVGDSPEDIAAFLKDASGLNKTLIGDYLGEREELSLKVMHAYVDSFNFQGMEFDEAIRSFLQGFRLPGEAQKIDRIMEKFAERYCKCNPKVFSSADTAYVLAYSVILLNTDAHNPMVKNKMSADDFIRNNRGIDDGKDLPEEFLRSLFDRISRNEIKMKENDMPPQQRQSVNPSRLLGLDSILNIVIRKRGEDMETSDDLIRHMQEQFKEKARKTESVYYAATDVVILRFMIEVCWAPMLAAFSVPLDQSDDEVVISLCLEGFRCAIHVTSVMSMKTHRDAFVTSLAKFTSLHSPADIKQKNIAAIKAIVTIADEDGNYLQEAWEHILTCVSRFEHLHLLGEGAPPDATFFAFPQNDSEKTKPAKSTILPVLKKKGPGRMQYAAATLMRGSYDSAGIGGNASGAVTSEQVNNLVSNLNMLEQVGSSEMNRIFTRSQKLNSEAIIDFVKALCKVSMEELRSPSDPRVFSLTKMVEIAHYNMNRIRLVWSSIWHVLSDFFVTIGCSSNLSIAIFAMDSLRQLSMKFLEREELANYNFQNEFMKPFVIVMRRSSAVEIRELIIRCVSQMVLSRVNNVKSGWKSMFMVFTTAAYDDHKNIVLLAFEIIEKIIRDYFPYITETETTTFTDCVNCLIAFTNSRFNKEISLNAIGFLQFCATKLAQGDLGSSSRNKDKEVTGNISSPSTRTGKEGKQDNGEVIDKDDHLYFWFPLLAGLSELSFDPRPEIRKNALEVLFKTLRNHGHLFSLPLWEKVFESVLFPIFDYVRHGIDPSGSSSPVNEVEANGELDQDAWLYETCTLALQLVVDLFVNFYDTVNPLLRKVLMLLVSFIKRPHQNLAGIGIAAFVRLMSNAGELFSDEKWLEVVLSLKEAANATLPNFSFLESEDFVARTHDHTSTDEDERDQAEPGSPDNLASLRSRHLYAYLLDAKCRAAVQLLLIQAVMEIYNMYRSHLYAKTMLVLFDALHDVALHAHKINSNTILRSRLQEFGPMTQMQDPPLLRLENETYQTCLTFLQNLVVDRPPSYEDTEVESHLVRLCQEVLEFYIEVAGFGQITESSHGRQPHWLVPLGSGKRRELAARSPLVVATLQAICTLGEISFEKNLSHFFPLLSSLVSCEHGSNDVQVALSDILSLSVGPVLLRSC</sequence>
<dbReference type="Pfam" id="PF01369">
    <property type="entry name" value="Sec7"/>
    <property type="match status" value="1"/>
</dbReference>
<evidence type="ECO:0000256" key="5">
    <source>
        <dbReference type="ARBA" id="ARBA00022490"/>
    </source>
</evidence>
<comment type="subunit">
    <text evidence="3">Homodimer.</text>
</comment>
<feature type="region of interest" description="Disordered" evidence="9">
    <location>
        <begin position="39"/>
        <end position="74"/>
    </location>
</feature>
<dbReference type="InterPro" id="IPR035999">
    <property type="entry name" value="Sec7_dom_sf"/>
</dbReference>
<dbReference type="Proteomes" id="UP001372338">
    <property type="component" value="Unassembled WGS sequence"/>
</dbReference>
<dbReference type="Pfam" id="PF16213">
    <property type="entry name" value="DCB"/>
    <property type="match status" value="1"/>
</dbReference>
<dbReference type="PANTHER" id="PTHR10663:SF375">
    <property type="entry name" value="LD29171P"/>
    <property type="match status" value="1"/>
</dbReference>
<dbReference type="Gene3D" id="1.10.1000.11">
    <property type="entry name" value="Arf Nucleotide-binding Site Opener,domain 2"/>
    <property type="match status" value="1"/>
</dbReference>